<evidence type="ECO:0000256" key="13">
    <source>
        <dbReference type="ARBA" id="ARBA00022553"/>
    </source>
</evidence>
<dbReference type="GO" id="GO:0006508">
    <property type="term" value="P:proteolysis"/>
    <property type="evidence" value="ECO:0007669"/>
    <property type="project" value="UniProtKB-KW"/>
</dbReference>
<dbReference type="PROSITE" id="PS50507">
    <property type="entry name" value="RDRP_SSRNA_POS"/>
    <property type="match status" value="1"/>
</dbReference>
<dbReference type="FunFam" id="4.10.710.10:FF:000001">
    <property type="entry name" value="Genome polyprotein"/>
    <property type="match status" value="1"/>
</dbReference>
<dbReference type="GO" id="GO:0044191">
    <property type="term" value="C:host cell mitochondrial membrane"/>
    <property type="evidence" value="ECO:0007669"/>
    <property type="project" value="UniProtKB-SubCell"/>
</dbReference>
<evidence type="ECO:0000256" key="39">
    <source>
        <dbReference type="ARBA" id="ARBA00022990"/>
    </source>
</evidence>
<reference evidence="57" key="1">
    <citation type="submission" date="1991-01" db="PIR data bank">
        <authorList>
            <person name="Okamoto H."/>
        </authorList>
    </citation>
    <scope>NUCLEOTIDE SEQUENCE</scope>
</reference>
<evidence type="ECO:0000256" key="16">
    <source>
        <dbReference type="ARBA" id="ARBA00022570"/>
    </source>
</evidence>
<keyword evidence="21 53" id="KW-0808">Transferase</keyword>
<keyword evidence="11" id="KW-1168">Fusion of virus membrane with host membrane</keyword>
<keyword evidence="28" id="KW-0347">Helicase</keyword>
<keyword evidence="16" id="KW-1165">Clathrin-mediated endocytosis of virus by host</keyword>
<dbReference type="GO" id="GO:0039694">
    <property type="term" value="P:viral RNA genome replication"/>
    <property type="evidence" value="ECO:0007669"/>
    <property type="project" value="InterPro"/>
</dbReference>
<dbReference type="PIR" id="JQ0883">
    <property type="entry name" value="JQ0883"/>
</dbReference>
<keyword evidence="42" id="KW-1045">Host mitochondrion</keyword>
<evidence type="ECO:0000256" key="23">
    <source>
        <dbReference type="ARBA" id="ARBA00022695"/>
    </source>
</evidence>
<feature type="transmembrane region" description="Helical" evidence="55">
    <location>
        <begin position="854"/>
        <end position="873"/>
    </location>
</feature>
<keyword evidence="19" id="KW-1090">Inhibition of host innate immune response by virus</keyword>
<keyword evidence="38 55" id="KW-1133">Transmembrane helix</keyword>
<keyword evidence="10" id="KW-1017">Isopeptide bond</keyword>
<dbReference type="Gene3D" id="3.30.70.270">
    <property type="match status" value="1"/>
</dbReference>
<dbReference type="Gene3D" id="4.10.710.10">
    <property type="entry name" value="Hepatitis C Virus Capsid Protein, Chain A"/>
    <property type="match status" value="1"/>
</dbReference>
<evidence type="ECO:0000256" key="9">
    <source>
        <dbReference type="ARBA" id="ARBA00022484"/>
    </source>
</evidence>
<evidence type="ECO:0000256" key="5">
    <source>
        <dbReference type="ARBA" id="ARBA00004482"/>
    </source>
</evidence>
<dbReference type="GO" id="GO:0044186">
    <property type="term" value="C:host cell lipid droplet"/>
    <property type="evidence" value="ECO:0007669"/>
    <property type="project" value="UniProtKB-SubCell"/>
</dbReference>
<keyword evidence="37 53" id="KW-0693">Viral RNA replication</keyword>
<evidence type="ECO:0000256" key="11">
    <source>
        <dbReference type="ARBA" id="ARBA00022506"/>
    </source>
</evidence>
<evidence type="ECO:0000256" key="49">
    <source>
        <dbReference type="ARBA" id="ARBA00023280"/>
    </source>
</evidence>
<dbReference type="GO" id="GO:0019062">
    <property type="term" value="P:virion attachment to host cell"/>
    <property type="evidence" value="ECO:0007669"/>
    <property type="project" value="UniProtKB-KW"/>
</dbReference>
<evidence type="ECO:0000256" key="14">
    <source>
        <dbReference type="ARBA" id="ARBA00022561"/>
    </source>
</evidence>
<evidence type="ECO:0000313" key="57">
    <source>
        <dbReference type="PIR" id="JQ0883"/>
    </source>
</evidence>
<keyword evidence="40" id="KW-0543">Viral nucleoprotein</keyword>
<evidence type="ECO:0000256" key="6">
    <source>
        <dbReference type="ARBA" id="ARBA00004563"/>
    </source>
</evidence>
<keyword evidence="49" id="KW-0899">Viral immunoevasion</keyword>
<evidence type="ECO:0000256" key="3">
    <source>
        <dbReference type="ARBA" id="ARBA00004338"/>
    </source>
</evidence>
<keyword evidence="12" id="KW-1170">Fusion of virus membrane with host endosomal membrane</keyword>
<evidence type="ECO:0000256" key="35">
    <source>
        <dbReference type="ARBA" id="ARBA00022884"/>
    </source>
</evidence>
<dbReference type="InterPro" id="IPR002166">
    <property type="entry name" value="RNA_pol_HCV"/>
</dbReference>
<evidence type="ECO:0000256" key="34">
    <source>
        <dbReference type="ARBA" id="ARBA00022879"/>
    </source>
</evidence>
<evidence type="ECO:0000256" key="51">
    <source>
        <dbReference type="ARBA" id="ARBA00047984"/>
    </source>
</evidence>
<keyword evidence="33" id="KW-1043">Host membrane</keyword>
<evidence type="ECO:0000256" key="28">
    <source>
        <dbReference type="ARBA" id="ARBA00022806"/>
    </source>
</evidence>
<dbReference type="GO" id="GO:0039654">
    <property type="term" value="P:fusion of virus membrane with host endosome membrane"/>
    <property type="evidence" value="ECO:0007669"/>
    <property type="project" value="UniProtKB-KW"/>
</dbReference>
<dbReference type="InterPro" id="IPR043502">
    <property type="entry name" value="DNA/RNA_pol_sf"/>
</dbReference>
<evidence type="ECO:0000256" key="36">
    <source>
        <dbReference type="ARBA" id="ARBA00022890"/>
    </source>
</evidence>
<keyword evidence="48" id="KW-0687">Ribonucleoprotein</keyword>
<evidence type="ECO:0000256" key="20">
    <source>
        <dbReference type="ARBA" id="ARBA00022670"/>
    </source>
</evidence>
<evidence type="ECO:0000256" key="21">
    <source>
        <dbReference type="ARBA" id="ARBA00022679"/>
    </source>
</evidence>
<dbReference type="FunFam" id="3.30.160.890:FF:000001">
    <property type="entry name" value="Genome polyprotein"/>
    <property type="match status" value="1"/>
</dbReference>
<evidence type="ECO:0000256" key="54">
    <source>
        <dbReference type="SAM" id="MobiDB-lite"/>
    </source>
</evidence>
<sequence>MSTNPKPQRKTKRNTNRRPQDVKFPGGGQIVGGVYLLPRRGPRLGVRATRKTSERSQPRGRRQPIPKDRRSTGKSWGKPGYPWPLYGNEGCGWAGWLLSPRGSRPTWGPTDPRHRSRNLGKVIDTLTCGFADLMGYIPVVGAPVGGVARALAHGVRVLEDGINYATGNLPGCSFSIFLLALLSCVTVPVSAVEVRNISSSYYATNDCSNNSITWQLTNAVLHLPGCVPCENDNGTLRCWIQVTPNVAVKHRGALTHNLRTHVDMIVMAATVCSALYVGDICGAVMIASQAFIISPERHNFTQECNCSIYQGHITGHRMAWDMMLNWSPTLTMILAYAARVPELVLEVVFGGHWGVVFGLAYFSMQGAWAKVIAILLLVAGVDASTQVTGGQAAHTVRGVASIFSPGSRQDISLINTNGSWHINRTALNCNDSLQTGFFAALFYVRRFNSSGCPERLSSCRKLDDFRIGWGTLEYETNVTNEEDMRPYCWHYPPKPCGIVSAKTVCGPVYTVTERDIRTEESIYQACSLPQEARTAIHSLTERLYVGGPMTNSKGQSCGYRRCRASGVFTTSIGNTMTCYIKALAACKAAGIKDPIMLVCGDDLVVISESQGNEEDERNLRAFTEAMTRYSAPPGDLPRPEYDLELITSCSSNVSVALDPRGRRRYYLTRDPTTPISRAAWETVRHSPVNSWLGNIIQYAPTIWVRMVIMTHFFNILLAQDTLNQNLNFEMYGAVYSVNPLDLPAIIERLHGLDAFSLHTYSPHELSRVAATLRKLGAPPLRAWKSRARAVRASLIAQGGRAAICGRYLFNWAVKTKLKLTPLPEAARLDLSGWFTVGAGGGDIFHSVSHARPRLLLLCLLLLSVGVGIFLLPAR</sequence>
<accession>Q7LZY6</accession>
<dbReference type="InterPro" id="IPR007094">
    <property type="entry name" value="RNA-dir_pol_PSvirus"/>
</dbReference>
<keyword evidence="13" id="KW-0597">Phosphoprotein</keyword>
<evidence type="ECO:0000256" key="42">
    <source>
        <dbReference type="ARBA" id="ARBA00023147"/>
    </source>
</evidence>
<dbReference type="GO" id="GO:0008236">
    <property type="term" value="F:serine-type peptidase activity"/>
    <property type="evidence" value="ECO:0007669"/>
    <property type="project" value="UniProtKB-KW"/>
</dbReference>
<evidence type="ECO:0000256" key="50">
    <source>
        <dbReference type="ARBA" id="ARBA00023296"/>
    </source>
</evidence>
<dbReference type="GO" id="GO:0003724">
    <property type="term" value="F:RNA helicase activity"/>
    <property type="evidence" value="ECO:0007669"/>
    <property type="project" value="UniProtKB-EC"/>
</dbReference>
<evidence type="ECO:0000256" key="27">
    <source>
        <dbReference type="ARBA" id="ARBA00022804"/>
    </source>
</evidence>
<evidence type="ECO:0000256" key="24">
    <source>
        <dbReference type="ARBA" id="ARBA00022703"/>
    </source>
</evidence>
<keyword evidence="30" id="KW-0067">ATP-binding</keyword>
<evidence type="ECO:0000256" key="4">
    <source>
        <dbReference type="ARBA" id="ARBA00004458"/>
    </source>
</evidence>
<dbReference type="GO" id="GO:0042025">
    <property type="term" value="C:host cell nucleus"/>
    <property type="evidence" value="ECO:0007669"/>
    <property type="project" value="UniProtKB-SubCell"/>
</dbReference>
<keyword evidence="36" id="KW-1164">Virus endocytosis by host</keyword>
<evidence type="ECO:0000256" key="48">
    <source>
        <dbReference type="ARBA" id="ARBA00023274"/>
    </source>
</evidence>
<evidence type="ECO:0000256" key="15">
    <source>
        <dbReference type="ARBA" id="ARBA00022562"/>
    </source>
</evidence>
<dbReference type="EC" id="2.7.7.48" evidence="53"/>
<evidence type="ECO:0000256" key="53">
    <source>
        <dbReference type="RuleBase" id="RU363062"/>
    </source>
</evidence>
<keyword evidence="45" id="KW-1041">Host lipid droplet</keyword>
<evidence type="ECO:0000256" key="47">
    <source>
        <dbReference type="ARBA" id="ARBA00023258"/>
    </source>
</evidence>
<dbReference type="GO" id="GO:0055036">
    <property type="term" value="C:virion membrane"/>
    <property type="evidence" value="ECO:0007669"/>
    <property type="project" value="UniProtKB-SubCell"/>
</dbReference>
<keyword evidence="15" id="KW-1048">Host nucleus</keyword>
<feature type="region of interest" description="Disordered" evidence="54">
    <location>
        <begin position="1"/>
        <end position="79"/>
    </location>
</feature>
<evidence type="ECO:0000256" key="2">
    <source>
        <dbReference type="ARBA" id="ARBA00004192"/>
    </source>
</evidence>
<keyword evidence="34" id="KW-0261">Viral envelope protein</keyword>
<evidence type="ECO:0000256" key="8">
    <source>
        <dbReference type="ARBA" id="ARBA00022448"/>
    </source>
</evidence>
<name>Q7LZY6_9HEPC</name>
<dbReference type="GO" id="GO:0003968">
    <property type="term" value="F:RNA-directed RNA polymerase activity"/>
    <property type="evidence" value="ECO:0007669"/>
    <property type="project" value="UniProtKB-KW"/>
</dbReference>
<evidence type="ECO:0000256" key="45">
    <source>
        <dbReference type="ARBA" id="ARBA00023190"/>
    </source>
</evidence>
<evidence type="ECO:0000256" key="41">
    <source>
        <dbReference type="ARBA" id="ARBA00023136"/>
    </source>
</evidence>
<organism evidence="57">
    <name type="scientific">Hepacivirus hominis</name>
    <dbReference type="NCBI Taxonomy" id="3052230"/>
    <lineage>
        <taxon>Viruses</taxon>
        <taxon>Riboviria</taxon>
        <taxon>Orthornavirae</taxon>
        <taxon>Kitrinoviricota</taxon>
        <taxon>Flasuviricetes</taxon>
        <taxon>Amarillovirales</taxon>
        <taxon>Flaviviridae</taxon>
        <taxon>Hepacivirus</taxon>
    </lineage>
</organism>
<dbReference type="GO" id="GO:0003723">
    <property type="term" value="F:RNA binding"/>
    <property type="evidence" value="ECO:0007669"/>
    <property type="project" value="UniProtKB-KW"/>
</dbReference>
<evidence type="ECO:0000256" key="17">
    <source>
        <dbReference type="ARBA" id="ARBA00022581"/>
    </source>
</evidence>
<keyword evidence="32" id="KW-0946">Virion</keyword>
<evidence type="ECO:0000256" key="55">
    <source>
        <dbReference type="SAM" id="Phobius"/>
    </source>
</evidence>
<keyword evidence="29" id="KW-0720">Serine protease</keyword>
<dbReference type="Gene3D" id="3.30.160.890">
    <property type="entry name" value="Hepatitis C virus envelope glycoprotein E1, chain C"/>
    <property type="match status" value="1"/>
</dbReference>
<comment type="subcellular location">
    <subcellularLocation>
        <location evidence="2">Host cytoplasm</location>
    </subcellularLocation>
    <subcellularLocation>
        <location evidence="5">Host endoplasmic reticulum membrane</location>
        <topology evidence="5">Single-pass type I membrane protein</topology>
    </subcellularLocation>
    <subcellularLocation>
        <location evidence="52">Host endoplasmic reticulum membrane</location>
        <topology evidence="52">Single-pass type IV membrane protein</topology>
    </subcellularLocation>
    <subcellularLocation>
        <location evidence="3">Host lipid droplet</location>
    </subcellularLocation>
    <subcellularLocation>
        <location evidence="4">Host mitochondrion membrane</location>
        <topology evidence="4">Single-pass type I membrane protein</topology>
    </subcellularLocation>
    <subcellularLocation>
        <location evidence="1">Host nucleus</location>
    </subcellularLocation>
    <subcellularLocation>
        <location evidence="6">Virion membrane</location>
        <topology evidence="6">Single-pass type I membrane protein</topology>
    </subcellularLocation>
</comment>
<evidence type="ECO:0000256" key="7">
    <source>
        <dbReference type="ARBA" id="ARBA00008286"/>
    </source>
</evidence>
<keyword evidence="27" id="KW-1161">Viral attachment to host cell</keyword>
<feature type="non-terminal residue" evidence="57">
    <location>
        <position position="874"/>
    </location>
</feature>
<comment type="catalytic activity">
    <reaction evidence="51">
        <text>ATP + H2O = ADP + phosphate + H(+)</text>
        <dbReference type="Rhea" id="RHEA:13065"/>
        <dbReference type="ChEBI" id="CHEBI:15377"/>
        <dbReference type="ChEBI" id="CHEBI:15378"/>
        <dbReference type="ChEBI" id="CHEBI:30616"/>
        <dbReference type="ChEBI" id="CHEBI:43474"/>
        <dbReference type="ChEBI" id="CHEBI:456216"/>
        <dbReference type="EC" id="3.6.4.13"/>
    </reaction>
</comment>
<dbReference type="Pfam" id="PF01539">
    <property type="entry name" value="HCV_env"/>
    <property type="match status" value="1"/>
</dbReference>
<keyword evidence="22 55" id="KW-0812">Transmembrane</keyword>
<evidence type="ECO:0000256" key="43">
    <source>
        <dbReference type="ARBA" id="ARBA00023180"/>
    </source>
</evidence>
<keyword evidence="50" id="KW-1160">Virus entry into host cell</keyword>
<keyword evidence="14" id="KW-0167">Capsid protein</keyword>
<evidence type="ECO:0000256" key="29">
    <source>
        <dbReference type="ARBA" id="ARBA00022825"/>
    </source>
</evidence>
<keyword evidence="17" id="KW-0945">Host-virus interaction</keyword>
<keyword evidence="39" id="KW-0007">Acetylation</keyword>
<evidence type="ECO:0000256" key="22">
    <source>
        <dbReference type="ARBA" id="ARBA00022692"/>
    </source>
</evidence>
<evidence type="ECO:0000256" key="33">
    <source>
        <dbReference type="ARBA" id="ARBA00022870"/>
    </source>
</evidence>
<keyword evidence="41 55" id="KW-0472">Membrane</keyword>
<evidence type="ECO:0000256" key="10">
    <source>
        <dbReference type="ARBA" id="ARBA00022499"/>
    </source>
</evidence>
<evidence type="ECO:0000256" key="30">
    <source>
        <dbReference type="ARBA" id="ARBA00022840"/>
    </source>
</evidence>
<evidence type="ECO:0000256" key="44">
    <source>
        <dbReference type="ARBA" id="ARBA00023184"/>
    </source>
</evidence>
<keyword evidence="23 53" id="KW-0548">Nucleotidyltransferase</keyword>
<evidence type="ECO:0000256" key="12">
    <source>
        <dbReference type="ARBA" id="ARBA00022510"/>
    </source>
</evidence>
<keyword evidence="24" id="KW-0053">Apoptosis</keyword>
<dbReference type="GO" id="GO:0075512">
    <property type="term" value="P:clathrin-dependent endocytosis of virus by host cell"/>
    <property type="evidence" value="ECO:0007669"/>
    <property type="project" value="UniProtKB-KW"/>
</dbReference>
<feature type="compositionally biased region" description="Basic residues" evidence="54">
    <location>
        <begin position="7"/>
        <end position="16"/>
    </location>
</feature>
<keyword evidence="26" id="KW-0378">Hydrolase</keyword>
<dbReference type="InterPro" id="IPR044896">
    <property type="entry name" value="HCV_core_chain_A"/>
</dbReference>
<keyword evidence="35" id="KW-0694">RNA-binding</keyword>
<keyword evidence="44" id="KW-1038">Host endoplasmic reticulum</keyword>
<evidence type="ECO:0000256" key="32">
    <source>
        <dbReference type="ARBA" id="ARBA00022844"/>
    </source>
</evidence>
<evidence type="ECO:0000256" key="38">
    <source>
        <dbReference type="ARBA" id="ARBA00022989"/>
    </source>
</evidence>
<dbReference type="GO" id="GO:0019031">
    <property type="term" value="C:viral envelope"/>
    <property type="evidence" value="ECO:0007669"/>
    <property type="project" value="UniProtKB-KW"/>
</dbReference>
<dbReference type="InterPro" id="IPR002521">
    <property type="entry name" value="HCV_Core_C"/>
</dbReference>
<dbReference type="GO" id="GO:0052170">
    <property type="term" value="P:symbiont-mediated suppression of host innate immune response"/>
    <property type="evidence" value="ECO:0007669"/>
    <property type="project" value="UniProtKB-KW"/>
</dbReference>
<keyword evidence="43" id="KW-0325">Glycoprotein</keyword>
<evidence type="ECO:0000256" key="19">
    <source>
        <dbReference type="ARBA" id="ARBA00022632"/>
    </source>
</evidence>
<comment type="similarity">
    <text evidence="7">Belongs to the hepacivirus polyprotein family.</text>
</comment>
<dbReference type="SUPFAM" id="SSF56672">
    <property type="entry name" value="DNA/RNA polymerases"/>
    <property type="match status" value="1"/>
</dbReference>
<feature type="domain" description="RdRp catalytic" evidence="56">
    <location>
        <begin position="497"/>
        <end position="615"/>
    </location>
</feature>
<dbReference type="FunFam" id="3.30.70.270:FF:000015">
    <property type="entry name" value="Genome polyprotein"/>
    <property type="match status" value="1"/>
</dbReference>
<evidence type="ECO:0000256" key="40">
    <source>
        <dbReference type="ARBA" id="ARBA00023086"/>
    </source>
</evidence>
<evidence type="ECO:0000256" key="52">
    <source>
        <dbReference type="ARBA" id="ARBA00060471"/>
    </source>
</evidence>
<evidence type="ECO:0000256" key="1">
    <source>
        <dbReference type="ARBA" id="ARBA00004147"/>
    </source>
</evidence>
<evidence type="ECO:0000256" key="18">
    <source>
        <dbReference type="ARBA" id="ARBA00022595"/>
    </source>
</evidence>
<proteinExistence type="inferred from homology"/>
<evidence type="ECO:0000256" key="25">
    <source>
        <dbReference type="ARBA" id="ARBA00022741"/>
    </source>
</evidence>
<dbReference type="GO" id="GO:0005524">
    <property type="term" value="F:ATP binding"/>
    <property type="evidence" value="ECO:0007669"/>
    <property type="project" value="UniProtKB-KW"/>
</dbReference>
<dbReference type="GO" id="GO:1990904">
    <property type="term" value="C:ribonucleoprotein complex"/>
    <property type="evidence" value="ECO:0007669"/>
    <property type="project" value="UniProtKB-KW"/>
</dbReference>
<evidence type="ECO:0000259" key="56">
    <source>
        <dbReference type="PROSITE" id="PS50507"/>
    </source>
</evidence>
<evidence type="ECO:0000256" key="46">
    <source>
        <dbReference type="ARBA" id="ARBA00023200"/>
    </source>
</evidence>
<protein>
    <recommendedName>
        <fullName evidence="53">RNA-directed RNA polymerase</fullName>
        <ecNumber evidence="53">2.7.7.48</ecNumber>
    </recommendedName>
</protein>
<comment type="catalytic activity">
    <reaction evidence="53">
        <text>RNA(n) + a ribonucleoside 5'-triphosphate = RNA(n+1) + diphosphate</text>
        <dbReference type="Rhea" id="RHEA:21248"/>
        <dbReference type="Rhea" id="RHEA-COMP:14527"/>
        <dbReference type="Rhea" id="RHEA-COMP:17342"/>
        <dbReference type="ChEBI" id="CHEBI:33019"/>
        <dbReference type="ChEBI" id="CHEBI:61557"/>
        <dbReference type="ChEBI" id="CHEBI:140395"/>
        <dbReference type="EC" id="2.7.7.48"/>
    </reaction>
</comment>
<evidence type="ECO:0000256" key="26">
    <source>
        <dbReference type="ARBA" id="ARBA00022801"/>
    </source>
</evidence>
<keyword evidence="18" id="KW-1162">Viral penetration into host cytoplasm</keyword>
<dbReference type="InterPro" id="IPR043128">
    <property type="entry name" value="Rev_trsase/Diguanyl_cyclase"/>
</dbReference>
<dbReference type="GO" id="GO:0005198">
    <property type="term" value="F:structural molecule activity"/>
    <property type="evidence" value="ECO:0007669"/>
    <property type="project" value="InterPro"/>
</dbReference>
<dbReference type="Pfam" id="PF01542">
    <property type="entry name" value="HCV_core"/>
    <property type="match status" value="1"/>
</dbReference>
<evidence type="ECO:0000256" key="37">
    <source>
        <dbReference type="ARBA" id="ARBA00022953"/>
    </source>
</evidence>
<keyword evidence="47" id="KW-0922">Interferon antiviral system evasion</keyword>
<dbReference type="InterPro" id="IPR002522">
    <property type="entry name" value="HCV_core_N"/>
</dbReference>
<keyword evidence="46" id="KW-1035">Host cytoplasm</keyword>
<dbReference type="Pfam" id="PF00998">
    <property type="entry name" value="RdRP_3"/>
    <property type="match status" value="1"/>
</dbReference>
<dbReference type="Pfam" id="PF01543">
    <property type="entry name" value="HCV_capsid"/>
    <property type="match status" value="1"/>
</dbReference>
<keyword evidence="8" id="KW-0813">Transport</keyword>
<keyword evidence="9 53" id="KW-0696">RNA-directed RNA polymerase</keyword>
<evidence type="ECO:0000256" key="31">
    <source>
        <dbReference type="ARBA" id="ARBA00022843"/>
    </source>
</evidence>
<keyword evidence="20" id="KW-0645">Protease</keyword>
<keyword evidence="31" id="KW-0832">Ubl conjugation</keyword>
<dbReference type="GO" id="GO:0044167">
    <property type="term" value="C:host cell endoplasmic reticulum membrane"/>
    <property type="evidence" value="ECO:0007669"/>
    <property type="project" value="UniProtKB-SubCell"/>
</dbReference>
<dbReference type="InterPro" id="IPR002519">
    <property type="entry name" value="HCV_Env"/>
</dbReference>
<dbReference type="GO" id="GO:0016887">
    <property type="term" value="F:ATP hydrolysis activity"/>
    <property type="evidence" value="ECO:0007669"/>
    <property type="project" value="RHEA"/>
</dbReference>
<dbReference type="GO" id="GO:0019013">
    <property type="term" value="C:viral nucleocapsid"/>
    <property type="evidence" value="ECO:0007669"/>
    <property type="project" value="UniProtKB-KW"/>
</dbReference>
<feature type="compositionally biased region" description="Low complexity" evidence="54">
    <location>
        <begin position="32"/>
        <end position="47"/>
    </location>
</feature>
<keyword evidence="25 53" id="KW-0547">Nucleotide-binding</keyword>